<accession>A0A3N0C0M5</accession>
<dbReference type="Gene3D" id="1.10.150.20">
    <property type="entry name" value="5' to 3' exonuclease, C-terminal subdomain"/>
    <property type="match status" value="1"/>
</dbReference>
<dbReference type="Proteomes" id="UP000274046">
    <property type="component" value="Unassembled WGS sequence"/>
</dbReference>
<sequence length="73" mass="8518">MPYAEIILNTPITGLEFSEEFKRKAMQLGFHSLTGLLEHQPSELLKFPGFGYRMLTEYISFMEKEKLGKYIMP</sequence>
<dbReference type="EMBL" id="RBEE01000005">
    <property type="protein sequence ID" value="RNL55570.1"/>
    <property type="molecule type" value="Genomic_DNA"/>
</dbReference>
<organism evidence="1 2">
    <name type="scientific">Pedobacter jejuensis</name>
    <dbReference type="NCBI Taxonomy" id="1268550"/>
    <lineage>
        <taxon>Bacteria</taxon>
        <taxon>Pseudomonadati</taxon>
        <taxon>Bacteroidota</taxon>
        <taxon>Sphingobacteriia</taxon>
        <taxon>Sphingobacteriales</taxon>
        <taxon>Sphingobacteriaceae</taxon>
        <taxon>Pedobacter</taxon>
    </lineage>
</organism>
<dbReference type="SUPFAM" id="SSF47789">
    <property type="entry name" value="C-terminal domain of RNA polymerase alpha subunit"/>
    <property type="match status" value="1"/>
</dbReference>
<dbReference type="RefSeq" id="WP_123204675.1">
    <property type="nucleotide sequence ID" value="NZ_RBEE01000005.1"/>
</dbReference>
<keyword evidence="2" id="KW-1185">Reference proteome</keyword>
<proteinExistence type="predicted"/>
<protein>
    <recommendedName>
        <fullName evidence="3">RNA polymerase alpha subunit C-terminal domain-containing protein</fullName>
    </recommendedName>
</protein>
<evidence type="ECO:0000313" key="2">
    <source>
        <dbReference type="Proteomes" id="UP000274046"/>
    </source>
</evidence>
<gene>
    <name evidence="1" type="ORF">D7004_04480</name>
</gene>
<comment type="caution">
    <text evidence="1">The sequence shown here is derived from an EMBL/GenBank/DDBJ whole genome shotgun (WGS) entry which is preliminary data.</text>
</comment>
<name>A0A3N0C0M5_9SPHI</name>
<reference evidence="1 2" key="1">
    <citation type="submission" date="2018-10" db="EMBL/GenBank/DDBJ databases">
        <title>Genome sequencing of Pedobacter jejuensis TNB23.</title>
        <authorList>
            <person name="Cho Y.-J."/>
            <person name="Cho A."/>
            <person name="Kim O.-S."/>
        </authorList>
    </citation>
    <scope>NUCLEOTIDE SEQUENCE [LARGE SCALE GENOMIC DNA]</scope>
    <source>
        <strain evidence="1 2">TNB23</strain>
    </source>
</reference>
<dbReference type="AlphaFoldDB" id="A0A3N0C0M5"/>
<dbReference type="OrthoDB" id="9763676at2"/>
<evidence type="ECO:0000313" key="1">
    <source>
        <dbReference type="EMBL" id="RNL55570.1"/>
    </source>
</evidence>
<evidence type="ECO:0008006" key="3">
    <source>
        <dbReference type="Google" id="ProtNLM"/>
    </source>
</evidence>